<reference evidence="2 3" key="1">
    <citation type="submission" date="2020-10" db="EMBL/GenBank/DDBJ databases">
        <title>Sequencing the genomes of 1000 actinobacteria strains.</title>
        <authorList>
            <person name="Klenk H.-P."/>
        </authorList>
    </citation>
    <scope>NUCLEOTIDE SEQUENCE [LARGE SCALE GENOMIC DNA]</scope>
    <source>
        <strain evidence="2 3">DSM 46661</strain>
    </source>
</reference>
<dbReference type="Gene3D" id="1.20.120.450">
    <property type="entry name" value="dinb family like domain"/>
    <property type="match status" value="1"/>
</dbReference>
<evidence type="ECO:0000313" key="3">
    <source>
        <dbReference type="Proteomes" id="UP000656548"/>
    </source>
</evidence>
<dbReference type="InterPro" id="IPR017520">
    <property type="entry name" value="CHP03086"/>
</dbReference>
<dbReference type="InterPro" id="IPR024344">
    <property type="entry name" value="MDMPI_metal-binding"/>
</dbReference>
<protein>
    <submittedName>
        <fullName evidence="2">Uncharacterized protein (TIGR03086 family)</fullName>
    </submittedName>
</protein>
<keyword evidence="3" id="KW-1185">Reference proteome</keyword>
<feature type="domain" description="Mycothiol-dependent maleylpyruvate isomerase metal-binding" evidence="1">
    <location>
        <begin position="15"/>
        <end position="127"/>
    </location>
</feature>
<dbReference type="Pfam" id="PF11716">
    <property type="entry name" value="MDMPI_N"/>
    <property type="match status" value="1"/>
</dbReference>
<sequence length="194" mass="21076">MNTMTTIADRYRVRADAFESKVAAVRAEEWDSRSPCEEWNARDVVGHIVDMHGAMLRPFGRDLGPAPSLLDDPLGAFRAARADVEAVLADPALAATEHETPMGKMTAEEHIDQVVSADMVIHGWDLARATGQDDTIDPEEVARMWPAAQAIPDQMRVPGAFGPGIVVFGPEVKVPEDAPLQDRLLGLMGRDPNA</sequence>
<dbReference type="NCBIfam" id="TIGR03086">
    <property type="entry name" value="TIGR03086 family metal-binding protein"/>
    <property type="match status" value="1"/>
</dbReference>
<name>A0ABR9L6G8_9PSEU</name>
<dbReference type="InterPro" id="IPR017517">
    <property type="entry name" value="Maleyloyr_isom"/>
</dbReference>
<evidence type="ECO:0000259" key="1">
    <source>
        <dbReference type="Pfam" id="PF11716"/>
    </source>
</evidence>
<dbReference type="EMBL" id="JADBEJ010000004">
    <property type="protein sequence ID" value="MBE1576142.1"/>
    <property type="molecule type" value="Genomic_DNA"/>
</dbReference>
<dbReference type="Proteomes" id="UP000656548">
    <property type="component" value="Unassembled WGS sequence"/>
</dbReference>
<dbReference type="SUPFAM" id="SSF109854">
    <property type="entry name" value="DinB/YfiT-like putative metalloenzymes"/>
    <property type="match status" value="1"/>
</dbReference>
<dbReference type="InterPro" id="IPR034660">
    <property type="entry name" value="DinB/YfiT-like"/>
</dbReference>
<gene>
    <name evidence="2" type="ORF">H4W30_003189</name>
</gene>
<dbReference type="NCBIfam" id="TIGR03083">
    <property type="entry name" value="maleylpyruvate isomerase family mycothiol-dependent enzyme"/>
    <property type="match status" value="1"/>
</dbReference>
<proteinExistence type="predicted"/>
<evidence type="ECO:0000313" key="2">
    <source>
        <dbReference type="EMBL" id="MBE1576142.1"/>
    </source>
</evidence>
<accession>A0ABR9L6G8</accession>
<organism evidence="2 3">
    <name type="scientific">Amycolatopsis roodepoortensis</name>
    <dbReference type="NCBI Taxonomy" id="700274"/>
    <lineage>
        <taxon>Bacteria</taxon>
        <taxon>Bacillati</taxon>
        <taxon>Actinomycetota</taxon>
        <taxon>Actinomycetes</taxon>
        <taxon>Pseudonocardiales</taxon>
        <taxon>Pseudonocardiaceae</taxon>
        <taxon>Amycolatopsis</taxon>
    </lineage>
</organism>
<comment type="caution">
    <text evidence="2">The sequence shown here is derived from an EMBL/GenBank/DDBJ whole genome shotgun (WGS) entry which is preliminary data.</text>
</comment>